<dbReference type="PANTHER" id="PTHR47723">
    <property type="entry name" value="OS05G0353850 PROTEIN"/>
    <property type="match status" value="1"/>
</dbReference>
<proteinExistence type="predicted"/>
<dbReference type="Proteomes" id="UP001140206">
    <property type="component" value="Chromosome 3"/>
</dbReference>
<dbReference type="InterPro" id="IPR026960">
    <property type="entry name" value="RVT-Znf"/>
</dbReference>
<dbReference type="InterPro" id="IPR002156">
    <property type="entry name" value="RNaseH_domain"/>
</dbReference>
<dbReference type="InterPro" id="IPR053151">
    <property type="entry name" value="RNase_H-like"/>
</dbReference>
<dbReference type="SUPFAM" id="SSF53098">
    <property type="entry name" value="Ribonuclease H-like"/>
    <property type="match status" value="1"/>
</dbReference>
<gene>
    <name evidence="3" type="ORF">LUZ62_063227</name>
</gene>
<name>A0AAV8EBZ7_9POAL</name>
<dbReference type="Pfam" id="PF13456">
    <property type="entry name" value="RVT_3"/>
    <property type="match status" value="1"/>
</dbReference>
<comment type="caution">
    <text evidence="3">The sequence shown here is derived from an EMBL/GenBank/DDBJ whole genome shotgun (WGS) entry which is preliminary data.</text>
</comment>
<dbReference type="CDD" id="cd06222">
    <property type="entry name" value="RNase_H_like"/>
    <property type="match status" value="1"/>
</dbReference>
<feature type="domain" description="Reverse transcriptase zinc-binding" evidence="2">
    <location>
        <begin position="172"/>
        <end position="238"/>
    </location>
</feature>
<dbReference type="InterPro" id="IPR036397">
    <property type="entry name" value="RNaseH_sf"/>
</dbReference>
<dbReference type="InterPro" id="IPR012337">
    <property type="entry name" value="RNaseH-like_sf"/>
</dbReference>
<feature type="domain" description="RNase H type-1" evidence="1">
    <location>
        <begin position="340"/>
        <end position="465"/>
    </location>
</feature>
<dbReference type="Pfam" id="PF13966">
    <property type="entry name" value="zf-RVT"/>
    <property type="match status" value="1"/>
</dbReference>
<sequence length="500" mass="58970">MKNAWELMRDGDRLWVKICQAKYYPKIGFWKATNTSGASSLWREVVKVRHHLMDDIRWEVNNGRKTYALSQPWFPNWSVHQEFNQRDTVKKVADLLDPQTGMWNMEDLQRLFGREKAEIIQNDVKIPTPECEMDDRLIWQKSKTGRYSVNEGYKELDLMTVQRAAGNIGVQWRVISKWNFIVPKVKIFLWRLLSRALPLANNIHRRIRAISPICQRCGQENEYESHCFFFCPGSRRVWFEGKLALRSHDQPLDITQAFTQTILVLDEEGIKVYSYTLWELWKGRNEVIMQHKQFDPVRIKKAVSNWMKEGYLENQRNQNEQQCQRIPGYEVKGHDWNLIVDASWQQSRKTGIAFMFYEHGAVTQWSSNFCEAYDPFHAEAMSLLDGLKMVVQKLQEDQEKIVNVFSDCQNLIVAVTEMNTDNIPSWRALKTVQELIKLYKSWTHNIQLRHVRRDAVQPAHLLANDVRRTMQAKHGNTFDCAYLLEMGIDLELDSNYFEIT</sequence>
<protein>
    <submittedName>
        <fullName evidence="3">Ribonuclease H-like superfamily protein</fullName>
    </submittedName>
</protein>
<dbReference type="Gene3D" id="3.30.420.10">
    <property type="entry name" value="Ribonuclease H-like superfamily/Ribonuclease H"/>
    <property type="match status" value="1"/>
</dbReference>
<organism evidence="3 4">
    <name type="scientific">Rhynchospora pubera</name>
    <dbReference type="NCBI Taxonomy" id="906938"/>
    <lineage>
        <taxon>Eukaryota</taxon>
        <taxon>Viridiplantae</taxon>
        <taxon>Streptophyta</taxon>
        <taxon>Embryophyta</taxon>
        <taxon>Tracheophyta</taxon>
        <taxon>Spermatophyta</taxon>
        <taxon>Magnoliopsida</taxon>
        <taxon>Liliopsida</taxon>
        <taxon>Poales</taxon>
        <taxon>Cyperaceae</taxon>
        <taxon>Cyperoideae</taxon>
        <taxon>Rhynchosporeae</taxon>
        <taxon>Rhynchospora</taxon>
    </lineage>
</organism>
<dbReference type="AlphaFoldDB" id="A0AAV8EBZ7"/>
<evidence type="ECO:0000313" key="4">
    <source>
        <dbReference type="Proteomes" id="UP001140206"/>
    </source>
</evidence>
<dbReference type="GO" id="GO:0004523">
    <property type="term" value="F:RNA-DNA hybrid ribonuclease activity"/>
    <property type="evidence" value="ECO:0007669"/>
    <property type="project" value="InterPro"/>
</dbReference>
<accession>A0AAV8EBZ7</accession>
<keyword evidence="4" id="KW-1185">Reference proteome</keyword>
<dbReference type="GO" id="GO:0003676">
    <property type="term" value="F:nucleic acid binding"/>
    <property type="evidence" value="ECO:0007669"/>
    <property type="project" value="InterPro"/>
</dbReference>
<dbReference type="PANTHER" id="PTHR47723:SF19">
    <property type="entry name" value="POLYNUCLEOTIDYL TRANSFERASE, RIBONUCLEASE H-LIKE SUPERFAMILY PROTEIN"/>
    <property type="match status" value="1"/>
</dbReference>
<dbReference type="EMBL" id="JAMFTS010000003">
    <property type="protein sequence ID" value="KAJ4778970.1"/>
    <property type="molecule type" value="Genomic_DNA"/>
</dbReference>
<reference evidence="3" key="1">
    <citation type="submission" date="2022-08" db="EMBL/GenBank/DDBJ databases">
        <authorList>
            <person name="Marques A."/>
        </authorList>
    </citation>
    <scope>NUCLEOTIDE SEQUENCE</scope>
    <source>
        <strain evidence="3">RhyPub2mFocal</strain>
        <tissue evidence="3">Leaves</tissue>
    </source>
</reference>
<evidence type="ECO:0000259" key="1">
    <source>
        <dbReference type="Pfam" id="PF13456"/>
    </source>
</evidence>
<evidence type="ECO:0000259" key="2">
    <source>
        <dbReference type="Pfam" id="PF13966"/>
    </source>
</evidence>
<dbReference type="InterPro" id="IPR044730">
    <property type="entry name" value="RNase_H-like_dom_plant"/>
</dbReference>
<evidence type="ECO:0000313" key="3">
    <source>
        <dbReference type="EMBL" id="KAJ4778970.1"/>
    </source>
</evidence>